<evidence type="ECO:0000256" key="1">
    <source>
        <dbReference type="ARBA" id="ARBA00022598"/>
    </source>
</evidence>
<dbReference type="InterPro" id="IPR011199">
    <property type="entry name" value="Bacillithiol_biosynth_BshC"/>
</dbReference>
<dbReference type="GO" id="GO:0016874">
    <property type="term" value="F:ligase activity"/>
    <property type="evidence" value="ECO:0007669"/>
    <property type="project" value="UniProtKB-UniRule"/>
</dbReference>
<dbReference type="NCBIfam" id="TIGR03998">
    <property type="entry name" value="thiol_BshC"/>
    <property type="match status" value="1"/>
</dbReference>
<dbReference type="Pfam" id="PF10079">
    <property type="entry name" value="Rossmann-like_BshC"/>
    <property type="match status" value="1"/>
</dbReference>
<dbReference type="AlphaFoldDB" id="A0A9J6RG36"/>
<sequence length="540" mass="62642">MQIDAVTMEQNKLLQDYLRGENTILQRFDYNPNDKGIWLERLKDIQKVDYQRGQLVEVLTKLHKKWDQDDLVLANIQRLNDANSVVVIGGQQAGLLTGPLYTIHKIISIIVFARQQEEILKVPVIPVFWIAGEDHDFAEINHIFLPNQNEMKKYPLWQSDHEKKSVSSIEINYEALDEWLDRLFVELTETAYSKPLYNQLKSIAKDSVTYVDFFAKLTNQLFAQQGLVLIDSGDPEVRKIETTYFQQLIMKQPQISQGVNRTLQQVRQDGYLISVDADEDDGHLFYHKNGKRVLLEKVAKDHWQDKHKTCEFTTEELLEIAREQPGNLSNNVVTRPVMQECLFPTLAFFAGPGELAYWSILKPAFHAIGYKMPPVIPRLSFTIIDRTIEKKIAKHHLEFEQLLSSGATNAKLTWLAGQCEPPLIPLITEVKRAIDQAHQPLRHLANEMDADLGEMAEKNLIYLYQQIDFLQKAMEKRLSDKHKRTLDEFDRVELVVHPNNGLQERCWNIVSFLNQYGSDWLTKLMKENYQFGQGHYIVKL</sequence>
<dbReference type="HAMAP" id="MF_01867">
    <property type="entry name" value="BshC"/>
    <property type="match status" value="1"/>
</dbReference>
<reference evidence="5" key="1">
    <citation type="submission" date="2022-11" db="EMBL/GenBank/DDBJ databases">
        <title>WGS of Natronobacillus azotifigens 24KS-1, an anaerobic diazotrophic haloalkaliphile from soda-rich habitats.</title>
        <authorList>
            <person name="Sorokin D.Y."/>
            <person name="Merkel A.Y."/>
        </authorList>
    </citation>
    <scope>NUCLEOTIDE SEQUENCE</scope>
    <source>
        <strain evidence="5">24KS-1</strain>
    </source>
</reference>
<gene>
    <name evidence="2 5" type="primary">bshC</name>
    <name evidence="5" type="ORF">OWO01_15050</name>
</gene>
<comment type="function">
    <text evidence="2">Involved in bacillithiol (BSH) biosynthesis. May catalyze the last step of the pathway, the addition of cysteine to glucosamine malate (GlcN-Mal) to generate BSH.</text>
</comment>
<comment type="similarity">
    <text evidence="2">Belongs to the BshC family.</text>
</comment>
<evidence type="ECO:0000313" key="6">
    <source>
        <dbReference type="Proteomes" id="UP001084197"/>
    </source>
</evidence>
<proteinExistence type="inferred from homology"/>
<keyword evidence="1 2" id="KW-0436">Ligase</keyword>
<name>A0A9J6RG36_9BACI</name>
<feature type="domain" description="Bacillithiol biosynthesis BshC N-terminal Rossmann-like" evidence="3">
    <location>
        <begin position="1"/>
        <end position="379"/>
    </location>
</feature>
<dbReference type="RefSeq" id="WP_268781301.1">
    <property type="nucleotide sequence ID" value="NZ_JAPRAT010000041.1"/>
</dbReference>
<evidence type="ECO:0000259" key="3">
    <source>
        <dbReference type="Pfam" id="PF10079"/>
    </source>
</evidence>
<evidence type="ECO:0000256" key="2">
    <source>
        <dbReference type="HAMAP-Rule" id="MF_01867"/>
    </source>
</evidence>
<dbReference type="Pfam" id="PF24850">
    <property type="entry name" value="CC_BshC"/>
    <property type="match status" value="1"/>
</dbReference>
<dbReference type="Proteomes" id="UP001084197">
    <property type="component" value="Unassembled WGS sequence"/>
</dbReference>
<dbReference type="InterPro" id="IPR055398">
    <property type="entry name" value="Rossmann-like_BshC"/>
</dbReference>
<dbReference type="InterPro" id="IPR055399">
    <property type="entry name" value="CC_BshC"/>
</dbReference>
<evidence type="ECO:0000259" key="4">
    <source>
        <dbReference type="Pfam" id="PF24850"/>
    </source>
</evidence>
<evidence type="ECO:0000313" key="5">
    <source>
        <dbReference type="EMBL" id="MCZ0704527.1"/>
    </source>
</evidence>
<dbReference type="EC" id="6.-.-.-" evidence="2"/>
<protein>
    <recommendedName>
        <fullName evidence="2">Putative cysteine ligase BshC</fullName>
        <ecNumber evidence="2">6.-.-.-</ecNumber>
    </recommendedName>
</protein>
<dbReference type="EMBL" id="JAPRAT010000041">
    <property type="protein sequence ID" value="MCZ0704527.1"/>
    <property type="molecule type" value="Genomic_DNA"/>
</dbReference>
<organism evidence="5 6">
    <name type="scientific">Natronobacillus azotifigens</name>
    <dbReference type="NCBI Taxonomy" id="472978"/>
    <lineage>
        <taxon>Bacteria</taxon>
        <taxon>Bacillati</taxon>
        <taxon>Bacillota</taxon>
        <taxon>Bacilli</taxon>
        <taxon>Bacillales</taxon>
        <taxon>Bacillaceae</taxon>
        <taxon>Natronobacillus</taxon>
    </lineage>
</organism>
<keyword evidence="6" id="KW-1185">Reference proteome</keyword>
<feature type="domain" description="Bacillithiol biosynthesis BshC C-terminal coiled-coil" evidence="4">
    <location>
        <begin position="381"/>
        <end position="540"/>
    </location>
</feature>
<comment type="caution">
    <text evidence="5">The sequence shown here is derived from an EMBL/GenBank/DDBJ whole genome shotgun (WGS) entry which is preliminary data.</text>
</comment>
<dbReference type="PIRSF" id="PIRSF012535">
    <property type="entry name" value="UCP012535"/>
    <property type="match status" value="1"/>
</dbReference>
<accession>A0A9J6RG36</accession>